<evidence type="ECO:0000313" key="6">
    <source>
        <dbReference type="EMBL" id="GAA2736748.1"/>
    </source>
</evidence>
<dbReference type="PANTHER" id="PTHR30055:SF243">
    <property type="entry name" value="HTH-TYPE TRANSCRIPTIONAL REGULATOR RV1816"/>
    <property type="match status" value="1"/>
</dbReference>
<keyword evidence="1" id="KW-0805">Transcription regulation</keyword>
<dbReference type="PANTHER" id="PTHR30055">
    <property type="entry name" value="HTH-TYPE TRANSCRIPTIONAL REGULATOR RUTR"/>
    <property type="match status" value="1"/>
</dbReference>
<sequence>MTSDDATATAAPQGIRARNRAALEEEILEAGRRHLARDGAAALSLRAIARDLGMVSSALYRYVANRDDLLTLLIVAAYTSLGDAVEQAHGAIPKDDLVGRWDAIAHGMRAWALAHPHEYALVYGSPVPDYAAPAERTTEPGTRVQVLLVRLLADATRTGRLAPADPDGRDTALAEQAVGPMVRGEFFDGSGVDARTLMAGLGAWSLVMGALSTELFEQLGPDAVSDREAWFTSMVTMARGLVLAP</sequence>
<evidence type="ECO:0000256" key="4">
    <source>
        <dbReference type="PROSITE-ProRule" id="PRU00335"/>
    </source>
</evidence>
<dbReference type="SUPFAM" id="SSF46689">
    <property type="entry name" value="Homeodomain-like"/>
    <property type="match status" value="1"/>
</dbReference>
<keyword evidence="7" id="KW-1185">Reference proteome</keyword>
<dbReference type="Proteomes" id="UP001501326">
    <property type="component" value="Unassembled WGS sequence"/>
</dbReference>
<dbReference type="InterPro" id="IPR009057">
    <property type="entry name" value="Homeodomain-like_sf"/>
</dbReference>
<accession>A0ABN3UPN9</accession>
<dbReference type="RefSeq" id="WP_344193090.1">
    <property type="nucleotide sequence ID" value="NZ_BAAARN010000001.1"/>
</dbReference>
<dbReference type="InterPro" id="IPR001647">
    <property type="entry name" value="HTH_TetR"/>
</dbReference>
<feature type="domain" description="HTH tetR-type" evidence="5">
    <location>
        <begin position="21"/>
        <end position="81"/>
    </location>
</feature>
<dbReference type="PROSITE" id="PS50977">
    <property type="entry name" value="HTH_TETR_2"/>
    <property type="match status" value="1"/>
</dbReference>
<keyword evidence="2 4" id="KW-0238">DNA-binding</keyword>
<dbReference type="InterPro" id="IPR050109">
    <property type="entry name" value="HTH-type_TetR-like_transc_reg"/>
</dbReference>
<dbReference type="EMBL" id="BAAARN010000001">
    <property type="protein sequence ID" value="GAA2736748.1"/>
    <property type="molecule type" value="Genomic_DNA"/>
</dbReference>
<name>A0ABN3UPN9_9MICO</name>
<keyword evidence="3" id="KW-0804">Transcription</keyword>
<dbReference type="InterPro" id="IPR036271">
    <property type="entry name" value="Tet_transcr_reg_TetR-rel_C_sf"/>
</dbReference>
<dbReference type="Pfam" id="PF00440">
    <property type="entry name" value="TetR_N"/>
    <property type="match status" value="1"/>
</dbReference>
<feature type="DNA-binding region" description="H-T-H motif" evidence="4">
    <location>
        <begin position="44"/>
        <end position="63"/>
    </location>
</feature>
<comment type="caution">
    <text evidence="6">The sequence shown here is derived from an EMBL/GenBank/DDBJ whole genome shotgun (WGS) entry which is preliminary data.</text>
</comment>
<proteinExistence type="predicted"/>
<evidence type="ECO:0000256" key="1">
    <source>
        <dbReference type="ARBA" id="ARBA00023015"/>
    </source>
</evidence>
<dbReference type="Gene3D" id="1.10.357.10">
    <property type="entry name" value="Tetracycline Repressor, domain 2"/>
    <property type="match status" value="1"/>
</dbReference>
<evidence type="ECO:0000313" key="7">
    <source>
        <dbReference type="Proteomes" id="UP001501326"/>
    </source>
</evidence>
<evidence type="ECO:0000259" key="5">
    <source>
        <dbReference type="PROSITE" id="PS50977"/>
    </source>
</evidence>
<reference evidence="6 7" key="1">
    <citation type="journal article" date="2019" name="Int. J. Syst. Evol. Microbiol.">
        <title>The Global Catalogue of Microorganisms (GCM) 10K type strain sequencing project: providing services to taxonomists for standard genome sequencing and annotation.</title>
        <authorList>
            <consortium name="The Broad Institute Genomics Platform"/>
            <consortium name="The Broad Institute Genome Sequencing Center for Infectious Disease"/>
            <person name="Wu L."/>
            <person name="Ma J."/>
        </authorList>
    </citation>
    <scope>NUCLEOTIDE SEQUENCE [LARGE SCALE GENOMIC DNA]</scope>
    <source>
        <strain evidence="6 7">JCM 16378</strain>
    </source>
</reference>
<protein>
    <submittedName>
        <fullName evidence="6">TetR/AcrR family transcriptional regulator</fullName>
    </submittedName>
</protein>
<evidence type="ECO:0000256" key="3">
    <source>
        <dbReference type="ARBA" id="ARBA00023163"/>
    </source>
</evidence>
<dbReference type="SUPFAM" id="SSF48498">
    <property type="entry name" value="Tetracyclin repressor-like, C-terminal domain"/>
    <property type="match status" value="1"/>
</dbReference>
<evidence type="ECO:0000256" key="2">
    <source>
        <dbReference type="ARBA" id="ARBA00023125"/>
    </source>
</evidence>
<dbReference type="InterPro" id="IPR025996">
    <property type="entry name" value="MT1864/Rv1816-like_C"/>
</dbReference>
<gene>
    <name evidence="6" type="ORF">GCM10009867_22030</name>
</gene>
<organism evidence="6 7">
    <name type="scientific">Pedococcus aerophilus</name>
    <dbReference type="NCBI Taxonomy" id="436356"/>
    <lineage>
        <taxon>Bacteria</taxon>
        <taxon>Bacillati</taxon>
        <taxon>Actinomycetota</taxon>
        <taxon>Actinomycetes</taxon>
        <taxon>Micrococcales</taxon>
        <taxon>Intrasporangiaceae</taxon>
        <taxon>Pedococcus</taxon>
    </lineage>
</organism>
<dbReference type="Pfam" id="PF13305">
    <property type="entry name" value="TetR_C_33"/>
    <property type="match status" value="1"/>
</dbReference>